<dbReference type="InterPro" id="IPR001261">
    <property type="entry name" value="ArgE/DapE_CS"/>
</dbReference>
<evidence type="ECO:0000256" key="13">
    <source>
        <dbReference type="ARBA" id="ARBA00023285"/>
    </source>
</evidence>
<keyword evidence="8" id="KW-0479">Metal-binding</keyword>
<comment type="catalytic activity">
    <reaction evidence="14">
        <text>N-succinyl-(2S,6S)-2,6-diaminopimelate + H2O = (2S,6S)-2,6-diaminopimelate + succinate</text>
        <dbReference type="Rhea" id="RHEA:22608"/>
        <dbReference type="ChEBI" id="CHEBI:15377"/>
        <dbReference type="ChEBI" id="CHEBI:30031"/>
        <dbReference type="ChEBI" id="CHEBI:57609"/>
        <dbReference type="ChEBI" id="CHEBI:58087"/>
        <dbReference type="EC" id="3.5.1.18"/>
    </reaction>
</comment>
<dbReference type="PROSITE" id="PS00759">
    <property type="entry name" value="ARGE_DAPE_CPG2_2"/>
    <property type="match status" value="1"/>
</dbReference>
<keyword evidence="10" id="KW-0862">Zinc</keyword>
<dbReference type="EC" id="3.5.1.18" evidence="5 15"/>
<evidence type="ECO:0000256" key="9">
    <source>
        <dbReference type="ARBA" id="ARBA00022801"/>
    </source>
</evidence>
<dbReference type="InterPro" id="IPR011650">
    <property type="entry name" value="Peptidase_M20_dimer"/>
</dbReference>
<comment type="caution">
    <text evidence="17">The sequence shown here is derived from an EMBL/GenBank/DDBJ whole genome shotgun (WGS) entry which is preliminary data.</text>
</comment>
<protein>
    <recommendedName>
        <fullName evidence="6 15">Succinyl-diaminopimelate desuccinylase</fullName>
        <ecNumber evidence="5 15">3.5.1.18</ecNumber>
    </recommendedName>
</protein>
<dbReference type="EMBL" id="JANURM010000004">
    <property type="protein sequence ID" value="MDL0088826.1"/>
    <property type="molecule type" value="Genomic_DNA"/>
</dbReference>
<evidence type="ECO:0000259" key="16">
    <source>
        <dbReference type="Pfam" id="PF07687"/>
    </source>
</evidence>
<dbReference type="NCBIfam" id="TIGR01246">
    <property type="entry name" value="dapE_proteo"/>
    <property type="match status" value="1"/>
</dbReference>
<evidence type="ECO:0000256" key="3">
    <source>
        <dbReference type="ARBA" id="ARBA00006746"/>
    </source>
</evidence>
<dbReference type="PANTHER" id="PTHR43808">
    <property type="entry name" value="ACETYLORNITHINE DEACETYLASE"/>
    <property type="match status" value="1"/>
</dbReference>
<evidence type="ECO:0000256" key="7">
    <source>
        <dbReference type="ARBA" id="ARBA00022605"/>
    </source>
</evidence>
<evidence type="ECO:0000256" key="14">
    <source>
        <dbReference type="ARBA" id="ARBA00051301"/>
    </source>
</evidence>
<dbReference type="SUPFAM" id="SSF55031">
    <property type="entry name" value="Bacterial exopeptidase dimerisation domain"/>
    <property type="match status" value="1"/>
</dbReference>
<evidence type="ECO:0000256" key="6">
    <source>
        <dbReference type="ARBA" id="ARBA00022391"/>
    </source>
</evidence>
<comment type="subunit">
    <text evidence="4">Homodimer.</text>
</comment>
<dbReference type="RefSeq" id="WP_284937483.1">
    <property type="nucleotide sequence ID" value="NZ_JANURM010000004.1"/>
</dbReference>
<keyword evidence="9 17" id="KW-0378">Hydrolase</keyword>
<comment type="pathway">
    <text evidence="2">Amino-acid biosynthesis; L-lysine biosynthesis via DAP pathway; LL-2,6-diaminopimelate from (S)-tetrahydrodipicolinate (succinylase route): step 3/3.</text>
</comment>
<dbReference type="HAMAP" id="MF_01690">
    <property type="entry name" value="DapE"/>
    <property type="match status" value="1"/>
</dbReference>
<evidence type="ECO:0000313" key="18">
    <source>
        <dbReference type="Proteomes" id="UP001173801"/>
    </source>
</evidence>
<dbReference type="PROSITE" id="PS00758">
    <property type="entry name" value="ARGE_DAPE_CPG2_1"/>
    <property type="match status" value="1"/>
</dbReference>
<dbReference type="Gene3D" id="3.30.70.360">
    <property type="match status" value="1"/>
</dbReference>
<evidence type="ECO:0000256" key="10">
    <source>
        <dbReference type="ARBA" id="ARBA00022833"/>
    </source>
</evidence>
<keyword evidence="13" id="KW-0170">Cobalt</keyword>
<dbReference type="Pfam" id="PF01546">
    <property type="entry name" value="Peptidase_M20"/>
    <property type="match status" value="1"/>
</dbReference>
<reference evidence="17" key="1">
    <citation type="submission" date="2022-08" db="EMBL/GenBank/DDBJ databases">
        <authorList>
            <person name="Wang H."/>
        </authorList>
    </citation>
    <scope>NUCLEOTIDE SEQUENCE</scope>
    <source>
        <strain evidence="17">PS10</strain>
    </source>
</reference>
<evidence type="ECO:0000256" key="15">
    <source>
        <dbReference type="NCBIfam" id="TIGR01246"/>
    </source>
</evidence>
<dbReference type="SUPFAM" id="SSF53187">
    <property type="entry name" value="Zn-dependent exopeptidases"/>
    <property type="match status" value="1"/>
</dbReference>
<reference evidence="17" key="2">
    <citation type="journal article" date="2023" name="Microorganisms">
        <title>Isolation and Genomic Characteristics of Cat-Borne Campylobacter felis sp. nov. and Sheep-Borne Campylobacter ovis sp. nov.</title>
        <authorList>
            <person name="Wang H."/>
            <person name="Li Y."/>
            <person name="Gu Y."/>
            <person name="Zhou G."/>
            <person name="Chen X."/>
            <person name="Zhang X."/>
            <person name="Shao Z."/>
            <person name="Zhang J."/>
            <person name="Zhang M."/>
        </authorList>
    </citation>
    <scope>NUCLEOTIDE SEQUENCE</scope>
    <source>
        <strain evidence="17">PS10</strain>
    </source>
</reference>
<comment type="cofactor">
    <cofactor evidence="1">
        <name>Zn(2+)</name>
        <dbReference type="ChEBI" id="CHEBI:29105"/>
    </cofactor>
</comment>
<organism evidence="17 18">
    <name type="scientific">Campylobacter gastrosuis</name>
    <dbReference type="NCBI Taxonomy" id="2974576"/>
    <lineage>
        <taxon>Bacteria</taxon>
        <taxon>Pseudomonadati</taxon>
        <taxon>Campylobacterota</taxon>
        <taxon>Epsilonproteobacteria</taxon>
        <taxon>Campylobacterales</taxon>
        <taxon>Campylobacteraceae</taxon>
        <taxon>Campylobacter</taxon>
    </lineage>
</organism>
<dbReference type="CDD" id="cd03891">
    <property type="entry name" value="M20_DapE_proteobac"/>
    <property type="match status" value="1"/>
</dbReference>
<dbReference type="PANTHER" id="PTHR43808:SF31">
    <property type="entry name" value="N-ACETYL-L-CITRULLINE DEACETYLASE"/>
    <property type="match status" value="1"/>
</dbReference>
<evidence type="ECO:0000256" key="8">
    <source>
        <dbReference type="ARBA" id="ARBA00022723"/>
    </source>
</evidence>
<feature type="domain" description="Peptidase M20 dimerisation" evidence="16">
    <location>
        <begin position="168"/>
        <end position="269"/>
    </location>
</feature>
<keyword evidence="11" id="KW-0220">Diaminopimelate biosynthesis</keyword>
<dbReference type="Pfam" id="PF07687">
    <property type="entry name" value="M20_dimer"/>
    <property type="match status" value="1"/>
</dbReference>
<keyword evidence="7" id="KW-0028">Amino-acid biosynthesis</keyword>
<keyword evidence="18" id="KW-1185">Reference proteome</keyword>
<evidence type="ECO:0000256" key="12">
    <source>
        <dbReference type="ARBA" id="ARBA00023154"/>
    </source>
</evidence>
<evidence type="ECO:0000313" key="17">
    <source>
        <dbReference type="EMBL" id="MDL0088826.1"/>
    </source>
</evidence>
<proteinExistence type="inferred from homology"/>
<gene>
    <name evidence="17" type="primary">dapE</name>
    <name evidence="17" type="ORF">NYG85_05505</name>
</gene>
<dbReference type="GO" id="GO:0009014">
    <property type="term" value="F:succinyl-diaminopimelate desuccinylase activity"/>
    <property type="evidence" value="ECO:0007669"/>
    <property type="project" value="UniProtKB-EC"/>
</dbReference>
<sequence length="365" mass="39927">MNAVSLLTKLLKFRSITPDDGGAFDFICEFMDDFSATRVDENGVKNLILTKKFSENGVHLAFGGHIDVVPPGEGWESEPFSPLLKDGYIYARGAQDMKSGVAAFLCACKNIKNFNGKISIILTSDEEGDAIFGTKTALKFMQKNGDLPDFAVVAEPTSDAVFGDTIKVGRRGSINGVLTIKGVQGHVAYPQKCVNPAHQLAQILPKFASFSLDNGSEFFDKSQIIITDIRGGIEVCNVTPSEVRIMFNVRNSNLTSIDDLDAYIRNLCKGLEISLNLKQSSKPFLTNKNSLVVKNLAKSVSEVLNISPELNTKGGTSDARYFAEFGVEVAEFGVINDRIHAVNERVKEQEVSDLCAIFEKFLAKF</sequence>
<evidence type="ECO:0000256" key="4">
    <source>
        <dbReference type="ARBA" id="ARBA00011738"/>
    </source>
</evidence>
<evidence type="ECO:0000256" key="2">
    <source>
        <dbReference type="ARBA" id="ARBA00005130"/>
    </source>
</evidence>
<dbReference type="InterPro" id="IPR002933">
    <property type="entry name" value="Peptidase_M20"/>
</dbReference>
<evidence type="ECO:0000256" key="1">
    <source>
        <dbReference type="ARBA" id="ARBA00001947"/>
    </source>
</evidence>
<dbReference type="Proteomes" id="UP001173801">
    <property type="component" value="Unassembled WGS sequence"/>
</dbReference>
<dbReference type="InterPro" id="IPR050072">
    <property type="entry name" value="Peptidase_M20A"/>
</dbReference>
<dbReference type="Gene3D" id="3.40.630.10">
    <property type="entry name" value="Zn peptidases"/>
    <property type="match status" value="1"/>
</dbReference>
<dbReference type="NCBIfam" id="NF009557">
    <property type="entry name" value="PRK13009.1"/>
    <property type="match status" value="1"/>
</dbReference>
<comment type="similarity">
    <text evidence="3">Belongs to the peptidase M20A family. DapE subfamily.</text>
</comment>
<keyword evidence="12" id="KW-0457">Lysine biosynthesis</keyword>
<evidence type="ECO:0000256" key="11">
    <source>
        <dbReference type="ARBA" id="ARBA00022915"/>
    </source>
</evidence>
<dbReference type="InterPro" id="IPR036264">
    <property type="entry name" value="Bact_exopeptidase_dim_dom"/>
</dbReference>
<name>A0ABT7HPH4_9BACT</name>
<accession>A0ABT7HPH4</accession>
<evidence type="ECO:0000256" key="5">
    <source>
        <dbReference type="ARBA" id="ARBA00011921"/>
    </source>
</evidence>
<dbReference type="InterPro" id="IPR005941">
    <property type="entry name" value="DapE_proteobac"/>
</dbReference>